<evidence type="ECO:0000313" key="2">
    <source>
        <dbReference type="EMBL" id="PHU38656.1"/>
    </source>
</evidence>
<dbReference type="Pfam" id="PF18960">
    <property type="entry name" value="DUF5702"/>
    <property type="match status" value="1"/>
</dbReference>
<feature type="region of interest" description="Disordered" evidence="1">
    <location>
        <begin position="175"/>
        <end position="197"/>
    </location>
</feature>
<evidence type="ECO:0000256" key="1">
    <source>
        <dbReference type="SAM" id="MobiDB-lite"/>
    </source>
</evidence>
<proteinExistence type="predicted"/>
<keyword evidence="3" id="KW-1185">Reference proteome</keyword>
<accession>A0A2G3E5V0</accession>
<name>A0A2G3E5V0_9FIRM</name>
<dbReference type="EMBL" id="PDYG01000004">
    <property type="protein sequence ID" value="PHU38656.1"/>
    <property type="molecule type" value="Genomic_DNA"/>
</dbReference>
<reference evidence="2 3" key="2">
    <citation type="submission" date="2017-10" db="EMBL/GenBank/DDBJ databases">
        <authorList>
            <person name="Banno H."/>
            <person name="Chua N.-H."/>
        </authorList>
    </citation>
    <scope>NUCLEOTIDE SEQUENCE [LARGE SCALE GENOMIC DNA]</scope>
    <source>
        <strain evidence="2 3">JK623</strain>
    </source>
</reference>
<gene>
    <name evidence="2" type="ORF">CSX02_01540</name>
</gene>
<comment type="caution">
    <text evidence="2">The sequence shown here is derived from an EMBL/GenBank/DDBJ whole genome shotgun (WGS) entry which is preliminary data.</text>
</comment>
<dbReference type="RefSeq" id="WP_099385374.1">
    <property type="nucleotide sequence ID" value="NZ_JANSWH010000068.1"/>
</dbReference>
<dbReference type="InterPro" id="IPR043756">
    <property type="entry name" value="DUF5702"/>
</dbReference>
<organism evidence="2 3">
    <name type="scientific">Agathobacter ruminis</name>
    <dbReference type="NCBI Taxonomy" id="1712665"/>
    <lineage>
        <taxon>Bacteria</taxon>
        <taxon>Bacillati</taxon>
        <taxon>Bacillota</taxon>
        <taxon>Clostridia</taxon>
        <taxon>Lachnospirales</taxon>
        <taxon>Lachnospiraceae</taxon>
        <taxon>Agathobacter</taxon>
    </lineage>
</organism>
<dbReference type="AlphaFoldDB" id="A0A2G3E5V0"/>
<reference evidence="2 3" key="1">
    <citation type="submission" date="2017-10" db="EMBL/GenBank/DDBJ databases">
        <title>Resolving the taxonomy of Roseburia spp., Eubacterium rectale and Agathobacter spp. through phylogenomic analysis.</title>
        <authorList>
            <person name="Sheridan P.O."/>
            <person name="Walker A.W."/>
            <person name="Duncan S.H."/>
            <person name="Scott K.P."/>
            <person name="Toole P.W.O."/>
            <person name="Luis P."/>
            <person name="Flint H.J."/>
        </authorList>
    </citation>
    <scope>NUCLEOTIDE SEQUENCE [LARGE SCALE GENOMIC DNA]</scope>
    <source>
        <strain evidence="2 3">JK623</strain>
    </source>
</reference>
<protein>
    <submittedName>
        <fullName evidence="2">Uncharacterized protein</fullName>
    </submittedName>
</protein>
<sequence>MKNKARSGSVTVLASVSLMLVAGLIFTLLEGARFREVQRVAGVMTQTAAESLFSHYEPTLWDAYHFLALEAGAGNDHSVRSREAWLKDTMDTELGTGNQGSLLQMSVKNVSLEHCLYVSDQEGAVFESAVSAYMQNNIAYELYHGIAGLSEEIANLKDENLDEKMQDARDELASLEEQKARPSMIKQSFQSKKKKHSEEESALDVAKEIDATGISALVLPSHSKISNRMMDEDHLSARDLQEGDGEAVSTNVYQTMLTILYLGTYFSSYTDAKENHGLQYELEYILSGKIGDSKNLNAAITKLFAVRELANFAYIITDSAKISEAETMATVISVVTLMPAAMEAIKYGILAAWSCAESVLDLRALLAGKKVALIKNSAQWSTDLWDLLSVWDHEKMSEECENGFDYNSYLLAMILLQSQKTRSSRALDVMELTVREAEKRPDFCINDCIVESGLSVSFQYHTAFAGMDLLTEKREGTLFTEAVTTYSYRKAGV</sequence>
<dbReference type="Proteomes" id="UP000224563">
    <property type="component" value="Unassembled WGS sequence"/>
</dbReference>
<evidence type="ECO:0000313" key="3">
    <source>
        <dbReference type="Proteomes" id="UP000224563"/>
    </source>
</evidence>